<feature type="transmembrane region" description="Helical" evidence="1">
    <location>
        <begin position="58"/>
        <end position="79"/>
    </location>
</feature>
<feature type="transmembrane region" description="Helical" evidence="1">
    <location>
        <begin position="464"/>
        <end position="486"/>
    </location>
</feature>
<feature type="transmembrane region" description="Helical" evidence="1">
    <location>
        <begin position="16"/>
        <end position="46"/>
    </location>
</feature>
<dbReference type="EMBL" id="FLUO01000003">
    <property type="protein sequence ID" value="SBW12859.1"/>
    <property type="molecule type" value="Genomic_DNA"/>
</dbReference>
<protein>
    <recommendedName>
        <fullName evidence="2">DUF112 domain-containing protein</fullName>
    </recommendedName>
</protein>
<accession>A0A212KMG4</accession>
<organism evidence="3">
    <name type="scientific">uncultured Alphaproteobacteria bacterium</name>
    <dbReference type="NCBI Taxonomy" id="91750"/>
    <lineage>
        <taxon>Bacteria</taxon>
        <taxon>Pseudomonadati</taxon>
        <taxon>Pseudomonadota</taxon>
        <taxon>Alphaproteobacteria</taxon>
        <taxon>environmental samples</taxon>
    </lineage>
</organism>
<dbReference type="Pfam" id="PF01970">
    <property type="entry name" value="TctA"/>
    <property type="match status" value="1"/>
</dbReference>
<feature type="transmembrane region" description="Helical" evidence="1">
    <location>
        <begin position="166"/>
        <end position="184"/>
    </location>
</feature>
<evidence type="ECO:0000313" key="3">
    <source>
        <dbReference type="EMBL" id="SBW12859.1"/>
    </source>
</evidence>
<reference evidence="3" key="1">
    <citation type="submission" date="2016-04" db="EMBL/GenBank/DDBJ databases">
        <authorList>
            <person name="Evans L.H."/>
            <person name="Alamgir A."/>
            <person name="Owens N."/>
            <person name="Weber N.D."/>
            <person name="Virtaneva K."/>
            <person name="Barbian K."/>
            <person name="Babar A."/>
            <person name="Rosenke K."/>
        </authorList>
    </citation>
    <scope>NUCLEOTIDE SEQUENCE</scope>
    <source>
        <strain evidence="3">86</strain>
    </source>
</reference>
<dbReference type="PANTHER" id="PTHR35342">
    <property type="entry name" value="TRICARBOXYLIC TRANSPORT PROTEIN"/>
    <property type="match status" value="1"/>
</dbReference>
<dbReference type="PANTHER" id="PTHR35342:SF5">
    <property type="entry name" value="TRICARBOXYLIC TRANSPORT PROTEIN"/>
    <property type="match status" value="1"/>
</dbReference>
<dbReference type="InterPro" id="IPR002823">
    <property type="entry name" value="DUF112_TM"/>
</dbReference>
<keyword evidence="1" id="KW-0812">Transmembrane</keyword>
<keyword evidence="1" id="KW-0472">Membrane</keyword>
<feature type="transmembrane region" description="Helical" evidence="1">
    <location>
        <begin position="106"/>
        <end position="132"/>
    </location>
</feature>
<gene>
    <name evidence="3" type="ORF">KL86APRO_30350</name>
</gene>
<evidence type="ECO:0000256" key="1">
    <source>
        <dbReference type="SAM" id="Phobius"/>
    </source>
</evidence>
<name>A0A212KMG4_9PROT</name>
<keyword evidence="1" id="KW-1133">Transmembrane helix</keyword>
<proteinExistence type="predicted"/>
<feature type="domain" description="DUF112" evidence="2">
    <location>
        <begin position="18"/>
        <end position="438"/>
    </location>
</feature>
<feature type="transmembrane region" description="Helical" evidence="1">
    <location>
        <begin position="258"/>
        <end position="282"/>
    </location>
</feature>
<feature type="transmembrane region" description="Helical" evidence="1">
    <location>
        <begin position="354"/>
        <end position="377"/>
    </location>
</feature>
<feature type="transmembrane region" description="Helical" evidence="1">
    <location>
        <begin position="328"/>
        <end position="348"/>
    </location>
</feature>
<feature type="transmembrane region" description="Helical" evidence="1">
    <location>
        <begin position="196"/>
        <end position="214"/>
    </location>
</feature>
<feature type="transmembrane region" description="Helical" evidence="1">
    <location>
        <begin position="389"/>
        <end position="406"/>
    </location>
</feature>
<evidence type="ECO:0000259" key="2">
    <source>
        <dbReference type="Pfam" id="PF01970"/>
    </source>
</evidence>
<feature type="transmembrane region" description="Helical" evidence="1">
    <location>
        <begin position="144"/>
        <end position="160"/>
    </location>
</feature>
<dbReference type="AlphaFoldDB" id="A0A212KMG4"/>
<sequence length="507" mass="53106">MLLSQALELLGGEPFAFFWMALGVVVGIVFGAIPGLSATMAIAIFLPVTYGLSSVEGMACLIGLFVGGISGGLISAILLNIPGTPSSVATCFDGRPMALKGQADKALGAAIVFSFFGTLFGIAALVFIAPMLASVAIKFGPHEYFAITFFSISLVITLASDSLLKGLMTGLLGMVFAMVGLDQIEASARFTFDVRSVRSGFNVLTVLIGLYAITEVLTNCENAGDTADAEVQSVTMRGWGISLKEALGQGVNFVRSSVIGLVIGILPGIGGGTSNIVAYTVAKNQSRHPERFGTGELSGVVASEAANNAGIGGAMIPLLTLGIPGDTATAMLLGGLMIHGITPGPLIFQSNGDLMYAIFILLLAASFTMLVAEFFGLKGFIKVLKVPKYYLLPVIVVLCGVGAFGLNSRVFDIGSVLFFGVVGYVLVKCKYPLPPMILGFILEPILEVNLRRGLTSSQGDFSEFFTRPISGVVIGLTLIFIVYSLFKVRRSHTSAAGQEEQCGQARN</sequence>